<accession>A0ACC2T579</accession>
<proteinExistence type="predicted"/>
<organism evidence="1 2">
    <name type="scientific">Entomophthora muscae</name>
    <dbReference type="NCBI Taxonomy" id="34485"/>
    <lineage>
        <taxon>Eukaryota</taxon>
        <taxon>Fungi</taxon>
        <taxon>Fungi incertae sedis</taxon>
        <taxon>Zoopagomycota</taxon>
        <taxon>Entomophthoromycotina</taxon>
        <taxon>Entomophthoromycetes</taxon>
        <taxon>Entomophthorales</taxon>
        <taxon>Entomophthoraceae</taxon>
        <taxon>Entomophthora</taxon>
    </lineage>
</organism>
<evidence type="ECO:0000313" key="2">
    <source>
        <dbReference type="Proteomes" id="UP001165960"/>
    </source>
</evidence>
<dbReference type="Proteomes" id="UP001165960">
    <property type="component" value="Unassembled WGS sequence"/>
</dbReference>
<comment type="caution">
    <text evidence="1">The sequence shown here is derived from an EMBL/GenBank/DDBJ whole genome shotgun (WGS) entry which is preliminary data.</text>
</comment>
<reference evidence="1" key="1">
    <citation type="submission" date="2022-04" db="EMBL/GenBank/DDBJ databases">
        <title>Genome of the entomopathogenic fungus Entomophthora muscae.</title>
        <authorList>
            <person name="Elya C."/>
            <person name="Lovett B.R."/>
            <person name="Lee E."/>
            <person name="Macias A.M."/>
            <person name="Hajek A.E."/>
            <person name="De Bivort B.L."/>
            <person name="Kasson M.T."/>
            <person name="De Fine Licht H.H."/>
            <person name="Stajich J.E."/>
        </authorList>
    </citation>
    <scope>NUCLEOTIDE SEQUENCE</scope>
    <source>
        <strain evidence="1">Berkeley</strain>
    </source>
</reference>
<protein>
    <submittedName>
        <fullName evidence="1">Uncharacterized protein</fullName>
    </submittedName>
</protein>
<keyword evidence="2" id="KW-1185">Reference proteome</keyword>
<sequence>MSSCRDHSHHADHDHGHGHGHDHNHDDDVEAALKESLLSKIDLENVRCLNEAVPGSVKHVFKPWELRMDLEKFVESDSDEQLIIFVPFTGMVKLKSITLRGGVEGASPSLLKVFINREDIDFDSAESTTPTQEWELVDHPHDVVEYSTRLTKFNSVRNLTLYFPSNFGSDTSILSFIAFKGEWSEVKQDPIITIYEVQPNVKDHKVPGIGESSHQQIG</sequence>
<gene>
    <name evidence="1" type="ORF">DSO57_1015259</name>
</gene>
<evidence type="ECO:0000313" key="1">
    <source>
        <dbReference type="EMBL" id="KAJ9069763.1"/>
    </source>
</evidence>
<dbReference type="EMBL" id="QTSX02003610">
    <property type="protein sequence ID" value="KAJ9069763.1"/>
    <property type="molecule type" value="Genomic_DNA"/>
</dbReference>
<name>A0ACC2T579_9FUNG</name>